<gene>
    <name evidence="2" type="ORF">BDK51DRAFT_30911</name>
</gene>
<reference evidence="3" key="1">
    <citation type="journal article" date="2018" name="Nat. Microbiol.">
        <title>Leveraging single-cell genomics to expand the fungal tree of life.</title>
        <authorList>
            <person name="Ahrendt S.R."/>
            <person name="Quandt C.A."/>
            <person name="Ciobanu D."/>
            <person name="Clum A."/>
            <person name="Salamov A."/>
            <person name="Andreopoulos B."/>
            <person name="Cheng J.F."/>
            <person name="Woyke T."/>
            <person name="Pelin A."/>
            <person name="Henrissat B."/>
            <person name="Reynolds N.K."/>
            <person name="Benny G.L."/>
            <person name="Smith M.E."/>
            <person name="James T.Y."/>
            <person name="Grigoriev I.V."/>
        </authorList>
    </citation>
    <scope>NUCLEOTIDE SEQUENCE [LARGE SCALE GENOMIC DNA]</scope>
</reference>
<feature type="region of interest" description="Disordered" evidence="1">
    <location>
        <begin position="109"/>
        <end position="130"/>
    </location>
</feature>
<name>A0A4P9WED9_9FUNG</name>
<proteinExistence type="predicted"/>
<keyword evidence="3" id="KW-1185">Reference proteome</keyword>
<evidence type="ECO:0000313" key="2">
    <source>
        <dbReference type="EMBL" id="RKO91081.1"/>
    </source>
</evidence>
<organism evidence="2 3">
    <name type="scientific">Blyttiomyces helicus</name>
    <dbReference type="NCBI Taxonomy" id="388810"/>
    <lineage>
        <taxon>Eukaryota</taxon>
        <taxon>Fungi</taxon>
        <taxon>Fungi incertae sedis</taxon>
        <taxon>Chytridiomycota</taxon>
        <taxon>Chytridiomycota incertae sedis</taxon>
        <taxon>Chytridiomycetes</taxon>
        <taxon>Chytridiomycetes incertae sedis</taxon>
        <taxon>Blyttiomyces</taxon>
    </lineage>
</organism>
<evidence type="ECO:0000313" key="3">
    <source>
        <dbReference type="Proteomes" id="UP000269721"/>
    </source>
</evidence>
<sequence>MAPHRTDGWSTNCPLIPDPPDAFAAPEDAGFLNFSHAVCLRVVDDPANVARANSFRNDYFTPCLDSVAEEYSLRLHHQWLRRWQRKVQEAASAGGTSGHGDRMTGHVAIQQGRRPLHQQRARSSYTGPRMEHMRKVAAHRMVITRYDDPESDSESDGENVSSAGEDEDWEEYEVSPGSAEISFFYLNPQYPEFTLTCIFDNSYTFTKKGNAAIVGKLLGSPGNDTLEQLEMRWSPGESLQLRKTGDGYDGEYIVSMDVQNFSGIPPPKMPDDSATKSYVDLAITEHSQEKSGGILVYLTGTDFVNVANIRPGSYMITVSAVNIYGAPTSTFSDVVEQWESKWR</sequence>
<dbReference type="Proteomes" id="UP000269721">
    <property type="component" value="Unassembled WGS sequence"/>
</dbReference>
<dbReference type="EMBL" id="KZ995239">
    <property type="protein sequence ID" value="RKO91081.1"/>
    <property type="molecule type" value="Genomic_DNA"/>
</dbReference>
<dbReference type="AlphaFoldDB" id="A0A4P9WED9"/>
<protein>
    <submittedName>
        <fullName evidence="2">Uncharacterized protein</fullName>
    </submittedName>
</protein>
<feature type="region of interest" description="Disordered" evidence="1">
    <location>
        <begin position="146"/>
        <end position="172"/>
    </location>
</feature>
<evidence type="ECO:0000256" key="1">
    <source>
        <dbReference type="SAM" id="MobiDB-lite"/>
    </source>
</evidence>
<accession>A0A4P9WED9</accession>